<dbReference type="EMBL" id="BEXD01000388">
    <property type="protein sequence ID" value="GBB87005.1"/>
    <property type="molecule type" value="Genomic_DNA"/>
</dbReference>
<evidence type="ECO:0000256" key="1">
    <source>
        <dbReference type="SAM" id="MobiDB-lite"/>
    </source>
</evidence>
<dbReference type="Proteomes" id="UP000247702">
    <property type="component" value="Unassembled WGS sequence"/>
</dbReference>
<dbReference type="STRING" id="94130.A0A2Z6QBW7"/>
<reference evidence="2 3" key="1">
    <citation type="submission" date="2017-11" db="EMBL/GenBank/DDBJ databases">
        <title>The genome of Rhizophagus clarus HR1 reveals common genetic basis of auxotrophy among arbuscular mycorrhizal fungi.</title>
        <authorList>
            <person name="Kobayashi Y."/>
        </authorList>
    </citation>
    <scope>NUCLEOTIDE SEQUENCE [LARGE SCALE GENOMIC DNA]</scope>
    <source>
        <strain evidence="2 3">HR1</strain>
    </source>
</reference>
<comment type="caution">
    <text evidence="2">The sequence shown here is derived from an EMBL/GenBank/DDBJ whole genome shotgun (WGS) entry which is preliminary data.</text>
</comment>
<dbReference type="AlphaFoldDB" id="A0A2Z6QBW7"/>
<feature type="region of interest" description="Disordered" evidence="1">
    <location>
        <begin position="79"/>
        <end position="109"/>
    </location>
</feature>
<protein>
    <submittedName>
        <fullName evidence="2">Uncharacterized protein</fullName>
    </submittedName>
</protein>
<evidence type="ECO:0000313" key="3">
    <source>
        <dbReference type="Proteomes" id="UP000247702"/>
    </source>
</evidence>
<sequence length="137" mass="15959">MEIEVLSLDDIFVDVHCYVKKLTEDDKIMHSDYLITLKPEKNAGSGTQLVDMHNYKNFFQITKNYQMGKKNITIMMSLKKKDKKDKQSKRKRGLVLDSEGSGSENVDVRKKKNAVPKLADFFEVIQQEDHVIHELRE</sequence>
<gene>
    <name evidence="2" type="ORF">RclHR1_13470001</name>
</gene>
<name>A0A2Z6QBW7_9GLOM</name>
<organism evidence="2 3">
    <name type="scientific">Rhizophagus clarus</name>
    <dbReference type="NCBI Taxonomy" id="94130"/>
    <lineage>
        <taxon>Eukaryota</taxon>
        <taxon>Fungi</taxon>
        <taxon>Fungi incertae sedis</taxon>
        <taxon>Mucoromycota</taxon>
        <taxon>Glomeromycotina</taxon>
        <taxon>Glomeromycetes</taxon>
        <taxon>Glomerales</taxon>
        <taxon>Glomeraceae</taxon>
        <taxon>Rhizophagus</taxon>
    </lineage>
</organism>
<evidence type="ECO:0000313" key="2">
    <source>
        <dbReference type="EMBL" id="GBB87005.1"/>
    </source>
</evidence>
<keyword evidence="3" id="KW-1185">Reference proteome</keyword>
<proteinExistence type="predicted"/>
<feature type="compositionally biased region" description="Basic residues" evidence="1">
    <location>
        <begin position="79"/>
        <end position="93"/>
    </location>
</feature>
<accession>A0A2Z6QBW7</accession>